<feature type="chain" id="PRO_5035225961" evidence="1">
    <location>
        <begin position="19"/>
        <end position="103"/>
    </location>
</feature>
<organism evidence="2 3">
    <name type="scientific">Yeosuana aromativorans</name>
    <dbReference type="NCBI Taxonomy" id="288019"/>
    <lineage>
        <taxon>Bacteria</taxon>
        <taxon>Pseudomonadati</taxon>
        <taxon>Bacteroidota</taxon>
        <taxon>Flavobacteriia</taxon>
        <taxon>Flavobacteriales</taxon>
        <taxon>Flavobacteriaceae</taxon>
        <taxon>Yeosuana</taxon>
    </lineage>
</organism>
<dbReference type="AlphaFoldDB" id="A0A8J3BJ41"/>
<reference evidence="2" key="2">
    <citation type="submission" date="2020-09" db="EMBL/GenBank/DDBJ databases">
        <authorList>
            <person name="Sun Q."/>
            <person name="Ohkuma M."/>
        </authorList>
    </citation>
    <scope>NUCLEOTIDE SEQUENCE</scope>
    <source>
        <strain evidence="2">JCM 12862</strain>
    </source>
</reference>
<keyword evidence="3" id="KW-1185">Reference proteome</keyword>
<accession>A0A8J3BJ41</accession>
<keyword evidence="1" id="KW-0732">Signal</keyword>
<name>A0A8J3BJ41_9FLAO</name>
<feature type="signal peptide" evidence="1">
    <location>
        <begin position="1"/>
        <end position="18"/>
    </location>
</feature>
<dbReference type="Pfam" id="PF20365">
    <property type="entry name" value="DUF6660"/>
    <property type="match status" value="1"/>
</dbReference>
<dbReference type="EMBL" id="BMNR01000002">
    <property type="protein sequence ID" value="GGK18470.1"/>
    <property type="molecule type" value="Genomic_DNA"/>
</dbReference>
<protein>
    <submittedName>
        <fullName evidence="2">Uncharacterized protein</fullName>
    </submittedName>
</protein>
<evidence type="ECO:0000256" key="1">
    <source>
        <dbReference type="SAM" id="SignalP"/>
    </source>
</evidence>
<evidence type="ECO:0000313" key="2">
    <source>
        <dbReference type="EMBL" id="GGK18470.1"/>
    </source>
</evidence>
<dbReference type="RefSeq" id="WP_166961784.1">
    <property type="nucleotide sequence ID" value="NZ_BMNR01000002.1"/>
</dbReference>
<dbReference type="InterPro" id="IPR046601">
    <property type="entry name" value="DUF6660"/>
</dbReference>
<sequence length="103" mass="11578">MKFSAFILALYIFSLNLAPCEDNGMLNNEVKTEISQSPNNDHQHQGLDLCSPFCICHCCQVHVTHFEVIEFAVASTDISTIVFYHFKGLEKDFSASILQPPQV</sequence>
<gene>
    <name evidence="2" type="ORF">GCM10007962_10810</name>
</gene>
<evidence type="ECO:0000313" key="3">
    <source>
        <dbReference type="Proteomes" id="UP000612329"/>
    </source>
</evidence>
<proteinExistence type="predicted"/>
<dbReference type="Proteomes" id="UP000612329">
    <property type="component" value="Unassembled WGS sequence"/>
</dbReference>
<reference evidence="2" key="1">
    <citation type="journal article" date="2014" name="Int. J. Syst. Evol. Microbiol.">
        <title>Complete genome sequence of Corynebacterium casei LMG S-19264T (=DSM 44701T), isolated from a smear-ripened cheese.</title>
        <authorList>
            <consortium name="US DOE Joint Genome Institute (JGI-PGF)"/>
            <person name="Walter F."/>
            <person name="Albersmeier A."/>
            <person name="Kalinowski J."/>
            <person name="Ruckert C."/>
        </authorList>
    </citation>
    <scope>NUCLEOTIDE SEQUENCE</scope>
    <source>
        <strain evidence="2">JCM 12862</strain>
    </source>
</reference>
<comment type="caution">
    <text evidence="2">The sequence shown here is derived from an EMBL/GenBank/DDBJ whole genome shotgun (WGS) entry which is preliminary data.</text>
</comment>